<dbReference type="Gene3D" id="3.30.70.3290">
    <property type="match status" value="2"/>
</dbReference>
<dbReference type="PANTHER" id="PTHR43775:SF37">
    <property type="entry name" value="SI:DKEY-61P9.11"/>
    <property type="match status" value="1"/>
</dbReference>
<organism evidence="7 8">
    <name type="scientific">Hyalangium rubrum</name>
    <dbReference type="NCBI Taxonomy" id="3103134"/>
    <lineage>
        <taxon>Bacteria</taxon>
        <taxon>Pseudomonadati</taxon>
        <taxon>Myxococcota</taxon>
        <taxon>Myxococcia</taxon>
        <taxon>Myxococcales</taxon>
        <taxon>Cystobacterineae</taxon>
        <taxon>Archangiaceae</taxon>
        <taxon>Hyalangium</taxon>
    </lineage>
</organism>
<dbReference type="Pfam" id="PF16197">
    <property type="entry name" value="KAsynt_C_assoc"/>
    <property type="match status" value="1"/>
</dbReference>
<sequence>MDSTTPSPELGPSASASAIEAWLRIRVARQDGRPEHLVARDESFSRCGFDSLRLTALMVELSQALGQPVSPTLAYAYPTIASLAQALAGGRAQRLGTAASGGRTVQDEPVAVIGIGCRFPKAASPEAFWRMLNEGVDAISEVPSDRWDLPSFFHPDPSEAGKMHARHGGFIEGVDQFDPMFFGISPREAAQMDPQQRLMLEIAWEALEDAGLPAERLKGSSAGVFVGAWKSDYARLPMGVEGIVQHTATGQDLSIISARLSYLLGLNGPSLTVTTACSSSLVAIHLACQSLRSGECEVALAGGVNLILAPESTVEMCKFGGLSPDGRSKAFDASANGYVRGEGAGVVVLKPLSRALRDGDPIWCVIRGSAVNNDGASNGLTAPNPKAQEELLRRAYRQAGLEPQRVRYVECHGTGTALGDPIEASALGAVLSSGRPVEEPLLLGSVKTNIGHLEAASGIAGFIKVALSLQKGRIPPSLHFRQPNPLIAFSDLRMEVVTSPRPWPVGEGPAVAGISSFGFGGTNAHVVCEAVPHSPVQLLAFSAETAEGLRAKALELKAQAASGAPDVALAELCQSTLSRSGGHAHRLAVTARGLPELAERLGGFCSGEHPEVAVGQVPAEGRPRLIFAFSGQGSQWPEMARQFMREEPAFLTALQACDRALREEGKVPWSLLEVLAGGEGSRELERIDVLWPTLFGVEVALAAVWRSWGIQPDAVVGHSIGEVAAAHVAGVLSLGDAARVICALGRAAASQSGQGGMAFLEVSPQEAQQLVQRHEGRLWLAIYAGPVSSVLAGDKGALEAVLAEVSRRGVLARMIRTDAAVHCPLMAPLEARIRQELEGLRPEKAQVPMLSSLRAAWCEGSDFSVDYWARSLQEPVLFAQTVAVPARESNSLFVEVSPHPILVRDIQRTLELHGRWGPVLPSLRRGEDGRAVLLDALALLYKHGRELRWNGSSGEPEGAVLVPLSAREPESLRTFAADVLARVREQPRLSVKDLGFSAALKRSHHSQRLLLPTGSREELVRQLESFLADRAPRSAPQGGQGRRVFVFSGQGLQWAGMGRQLLAREPVFRAVLERCAELLHPYMGRSLLDELAAEGSASRLKETAVAQPALFSLQVALAALWRSWGVEPDVIVGHSVGEVAAAHVSGALTLEDAVRVVYHRGRLMQQSEGSGRMAAVALPLEEAEALVAPYAGRLAVAVSNSPISSVLSGEPAALEELVSKLEERQVVCRFLPVNYAFHSPQMEPYKAELVRTLEGIASRVPTVPLFSTVTGSRVLTAAVGAGYWGDNVRQPVRFATAVQALLDEGFDTFIEIGPHPALCQPVQECAQQRRRPALAVPSLRRGRDEWASLAGSLGELYAAGFVPDWTKFYPDGGHFQALPHHPWQRSRYWLELGERTLRAPVASARKASSSEEPSPDWRYEANWEPKELEPSTEPGGDSRKGSWLVLSPAKGLGTAVVKQLKARKEDAVHVDLSELHRAAPGDAAEDFRVLLEAHAQRGMKPLRGVVYIGCGAPSEETDAKDLSVKALEEAQALGPAKLVSLVQALSKGRKSESPRLWVVTRGAQPVSGEEAVADVPGIAQSPLWGLGKTLGLEHPEFWGGLIDLDPAGSEDEVDQVLEELLASDGEDQVAFRGELRHVARLARSPNETVAGTKLSFREDRSYLVTGGLGALGLELARWMVRQGARHLVLLSRRGLPERARWDGALEKGVAASVSAVRELEALGARVEVLSADVGDPLRMAEVFQAFGSALPKLGGIVHAAGVLGGGPLTGLSAAELARLLRAKVSGAWLLHRLSASLELDFFLCMSSIASLWGAGGLGPYAAGNAFLDALAHHRRALGLPCLSVNWGPWAGRGMAEELHAASQVGLKEFAPVQALKALSSLLASEQRQVALVDVDWSAFLPVQEARRERPFLRNMAALADAEEAPQEEEASGWLLLRLDDMSVETRREVLLDRLRAEAAKVLGLTDPQALPTRKGLFDMGMDSLMTVQFRKRLEAGLGRSLPTTVVFNYPTLEALTEFVAGTVLRWTEKPPAAVVPPRRPAPPAVPAKQDLTADLSLLSEAEAEALLLKELEMLSGSN</sequence>
<proteinExistence type="predicted"/>
<keyword evidence="8" id="KW-1185">Reference proteome</keyword>
<dbReference type="InterPro" id="IPR016039">
    <property type="entry name" value="Thiolase-like"/>
</dbReference>
<dbReference type="SUPFAM" id="SSF51735">
    <property type="entry name" value="NAD(P)-binding Rossmann-fold domains"/>
    <property type="match status" value="2"/>
</dbReference>
<dbReference type="SUPFAM" id="SSF52151">
    <property type="entry name" value="FabD/lysophospholipase-like"/>
    <property type="match status" value="2"/>
</dbReference>
<dbReference type="Gene3D" id="3.40.47.10">
    <property type="match status" value="1"/>
</dbReference>
<evidence type="ECO:0000259" key="6">
    <source>
        <dbReference type="PROSITE" id="PS52004"/>
    </source>
</evidence>
<dbReference type="SUPFAM" id="SSF47336">
    <property type="entry name" value="ACP-like"/>
    <property type="match status" value="2"/>
</dbReference>
<dbReference type="InterPro" id="IPR032821">
    <property type="entry name" value="PKS_assoc"/>
</dbReference>
<accession>A0ABU5HKE4</accession>
<dbReference type="EMBL" id="JAXIVS010000021">
    <property type="protein sequence ID" value="MDY7232540.1"/>
    <property type="molecule type" value="Genomic_DNA"/>
</dbReference>
<evidence type="ECO:0000256" key="2">
    <source>
        <dbReference type="ARBA" id="ARBA00022553"/>
    </source>
</evidence>
<keyword evidence="3" id="KW-0808">Transferase</keyword>
<evidence type="ECO:0000313" key="7">
    <source>
        <dbReference type="EMBL" id="MDY7232540.1"/>
    </source>
</evidence>
<dbReference type="Pfam" id="PF00109">
    <property type="entry name" value="ketoacyl-synt"/>
    <property type="match status" value="1"/>
</dbReference>
<protein>
    <submittedName>
        <fullName evidence="7">Type I polyketide synthase</fullName>
    </submittedName>
</protein>
<evidence type="ECO:0000256" key="4">
    <source>
        <dbReference type="SAM" id="MobiDB-lite"/>
    </source>
</evidence>
<dbReference type="InterPro" id="IPR036736">
    <property type="entry name" value="ACP-like_sf"/>
</dbReference>
<dbReference type="Pfam" id="PF22621">
    <property type="entry name" value="CurL-like_PKS_C"/>
    <property type="match status" value="1"/>
</dbReference>
<feature type="region of interest" description="Disordered" evidence="4">
    <location>
        <begin position="1400"/>
        <end position="1442"/>
    </location>
</feature>
<dbReference type="SMART" id="SM00827">
    <property type="entry name" value="PKS_AT"/>
    <property type="match status" value="2"/>
</dbReference>
<dbReference type="Gene3D" id="1.10.1200.10">
    <property type="entry name" value="ACP-like"/>
    <property type="match status" value="2"/>
</dbReference>
<dbReference type="SMART" id="SM00822">
    <property type="entry name" value="PKS_KR"/>
    <property type="match status" value="1"/>
</dbReference>
<feature type="domain" description="Carrier" evidence="5">
    <location>
        <begin position="1948"/>
        <end position="2023"/>
    </location>
</feature>
<dbReference type="Pfam" id="PF00698">
    <property type="entry name" value="Acyl_transf_1"/>
    <property type="match status" value="2"/>
</dbReference>
<dbReference type="InterPro" id="IPR036291">
    <property type="entry name" value="NAD(P)-bd_dom_sf"/>
</dbReference>
<name>A0ABU5HKE4_9BACT</name>
<evidence type="ECO:0000313" key="8">
    <source>
        <dbReference type="Proteomes" id="UP001291309"/>
    </source>
</evidence>
<gene>
    <name evidence="7" type="ORF">SYV04_39505</name>
</gene>
<dbReference type="Gene3D" id="3.40.366.10">
    <property type="entry name" value="Malonyl-Coenzyme A Acyl Carrier Protein, domain 2"/>
    <property type="match status" value="2"/>
</dbReference>
<comment type="caution">
    <text evidence="7">The sequence shown here is derived from an EMBL/GenBank/DDBJ whole genome shotgun (WGS) entry which is preliminary data.</text>
</comment>
<keyword evidence="1" id="KW-0596">Phosphopantetheine</keyword>
<dbReference type="InterPro" id="IPR020806">
    <property type="entry name" value="PKS_PP-bd"/>
</dbReference>
<dbReference type="SUPFAM" id="SSF55048">
    <property type="entry name" value="Probable ACP-binding domain of malonyl-CoA ACP transacylase"/>
    <property type="match status" value="2"/>
</dbReference>
<dbReference type="InterPro" id="IPR016036">
    <property type="entry name" value="Malonyl_transacylase_ACP-bd"/>
</dbReference>
<feature type="domain" description="Ketosynthase family 3 (KS3)" evidence="6">
    <location>
        <begin position="107"/>
        <end position="530"/>
    </location>
</feature>
<reference evidence="7 8" key="1">
    <citation type="submission" date="2023-12" db="EMBL/GenBank/DDBJ databases">
        <title>the genome sequence of Hyalangium sp. s54d21.</title>
        <authorList>
            <person name="Zhang X."/>
        </authorList>
    </citation>
    <scope>NUCLEOTIDE SEQUENCE [LARGE SCALE GENOMIC DNA]</scope>
    <source>
        <strain evidence="8">s54d21</strain>
    </source>
</reference>
<dbReference type="Pfam" id="PF02801">
    <property type="entry name" value="Ketoacyl-synt_C"/>
    <property type="match status" value="1"/>
</dbReference>
<evidence type="ECO:0000256" key="1">
    <source>
        <dbReference type="ARBA" id="ARBA00022450"/>
    </source>
</evidence>
<dbReference type="InterPro" id="IPR014043">
    <property type="entry name" value="Acyl_transferase_dom"/>
</dbReference>
<dbReference type="SUPFAM" id="SSF53901">
    <property type="entry name" value="Thiolase-like"/>
    <property type="match status" value="1"/>
</dbReference>
<dbReference type="Pfam" id="PF00550">
    <property type="entry name" value="PP-binding"/>
    <property type="match status" value="2"/>
</dbReference>
<dbReference type="RefSeq" id="WP_321551254.1">
    <property type="nucleotide sequence ID" value="NZ_JAXIVS010000021.1"/>
</dbReference>
<dbReference type="InterPro" id="IPR013968">
    <property type="entry name" value="PKS_KR"/>
</dbReference>
<dbReference type="InterPro" id="IPR014031">
    <property type="entry name" value="Ketoacyl_synth_C"/>
</dbReference>
<dbReference type="PROSITE" id="PS52004">
    <property type="entry name" value="KS3_2"/>
    <property type="match status" value="1"/>
</dbReference>
<dbReference type="Pfam" id="PF08659">
    <property type="entry name" value="KR"/>
    <property type="match status" value="1"/>
</dbReference>
<dbReference type="PROSITE" id="PS50075">
    <property type="entry name" value="CARRIER"/>
    <property type="match status" value="2"/>
</dbReference>
<dbReference type="InterPro" id="IPR050091">
    <property type="entry name" value="PKS_NRPS_Biosynth_Enz"/>
</dbReference>
<evidence type="ECO:0000259" key="5">
    <source>
        <dbReference type="PROSITE" id="PS50075"/>
    </source>
</evidence>
<dbReference type="SMART" id="SM01294">
    <property type="entry name" value="PKS_PP_betabranch"/>
    <property type="match status" value="1"/>
</dbReference>
<keyword evidence="2" id="KW-0597">Phosphoprotein</keyword>
<evidence type="ECO:0000256" key="3">
    <source>
        <dbReference type="ARBA" id="ARBA00022679"/>
    </source>
</evidence>
<dbReference type="SMART" id="SM00823">
    <property type="entry name" value="PKS_PP"/>
    <property type="match status" value="2"/>
</dbReference>
<dbReference type="InterPro" id="IPR016035">
    <property type="entry name" value="Acyl_Trfase/lysoPLipase"/>
</dbReference>
<dbReference type="InterPro" id="IPR057326">
    <property type="entry name" value="KR_dom"/>
</dbReference>
<dbReference type="Proteomes" id="UP001291309">
    <property type="component" value="Unassembled WGS sequence"/>
</dbReference>
<feature type="domain" description="Carrier" evidence="5">
    <location>
        <begin position="14"/>
        <end position="91"/>
    </location>
</feature>
<dbReference type="PANTHER" id="PTHR43775">
    <property type="entry name" value="FATTY ACID SYNTHASE"/>
    <property type="match status" value="1"/>
</dbReference>
<dbReference type="InterPro" id="IPR014030">
    <property type="entry name" value="Ketoacyl_synth_N"/>
</dbReference>
<feature type="compositionally biased region" description="Basic and acidic residues" evidence="4">
    <location>
        <begin position="1415"/>
        <end position="1429"/>
    </location>
</feature>
<dbReference type="PROSITE" id="PS00606">
    <property type="entry name" value="KS3_1"/>
    <property type="match status" value="1"/>
</dbReference>
<dbReference type="CDD" id="cd00833">
    <property type="entry name" value="PKS"/>
    <property type="match status" value="1"/>
</dbReference>
<dbReference type="InterPro" id="IPR009081">
    <property type="entry name" value="PP-bd_ACP"/>
</dbReference>
<dbReference type="Gene3D" id="3.40.50.720">
    <property type="entry name" value="NAD(P)-binding Rossmann-like Domain"/>
    <property type="match status" value="1"/>
</dbReference>
<dbReference type="InterPro" id="IPR001227">
    <property type="entry name" value="Ac_transferase_dom_sf"/>
</dbReference>
<dbReference type="CDD" id="cd08955">
    <property type="entry name" value="KR_2_FAS_SDR_x"/>
    <property type="match status" value="1"/>
</dbReference>
<dbReference type="SMART" id="SM00825">
    <property type="entry name" value="PKS_KS"/>
    <property type="match status" value="1"/>
</dbReference>
<dbReference type="InterPro" id="IPR020841">
    <property type="entry name" value="PKS_Beta-ketoAc_synthase_dom"/>
</dbReference>
<dbReference type="InterPro" id="IPR018201">
    <property type="entry name" value="Ketoacyl_synth_AS"/>
</dbReference>